<dbReference type="InterPro" id="IPR035969">
    <property type="entry name" value="Rab-GAP_TBC_sf"/>
</dbReference>
<dbReference type="Gene3D" id="1.10.472.80">
    <property type="entry name" value="Ypt/Rab-GAP domain of gyp1p, domain 3"/>
    <property type="match status" value="1"/>
</dbReference>
<reference evidence="3 4" key="1">
    <citation type="submission" date="2023-04" db="EMBL/GenBank/DDBJ databases">
        <title>Genome of Basidiobolus ranarum AG-B5.</title>
        <authorList>
            <person name="Stajich J.E."/>
            <person name="Carter-House D."/>
            <person name="Gryganskyi A."/>
        </authorList>
    </citation>
    <scope>NUCLEOTIDE SEQUENCE [LARGE SCALE GENOMIC DNA]</scope>
    <source>
        <strain evidence="3 4">AG-B5</strain>
    </source>
</reference>
<dbReference type="InterPro" id="IPR000195">
    <property type="entry name" value="Rab-GAP-TBC_dom"/>
</dbReference>
<gene>
    <name evidence="3" type="ORF">K7432_012040</name>
</gene>
<dbReference type="Gene3D" id="1.10.8.270">
    <property type="entry name" value="putative rabgap domain of human tbc1 domain family member 14 like domains"/>
    <property type="match status" value="1"/>
</dbReference>
<dbReference type="Proteomes" id="UP001479436">
    <property type="component" value="Unassembled WGS sequence"/>
</dbReference>
<dbReference type="Pfam" id="PF00566">
    <property type="entry name" value="RabGAP-TBC"/>
    <property type="match status" value="1"/>
</dbReference>
<feature type="compositionally biased region" description="Low complexity" evidence="1">
    <location>
        <begin position="207"/>
        <end position="251"/>
    </location>
</feature>
<organism evidence="3 4">
    <name type="scientific">Basidiobolus ranarum</name>
    <dbReference type="NCBI Taxonomy" id="34480"/>
    <lineage>
        <taxon>Eukaryota</taxon>
        <taxon>Fungi</taxon>
        <taxon>Fungi incertae sedis</taxon>
        <taxon>Zoopagomycota</taxon>
        <taxon>Entomophthoromycotina</taxon>
        <taxon>Basidiobolomycetes</taxon>
        <taxon>Basidiobolales</taxon>
        <taxon>Basidiobolaceae</taxon>
        <taxon>Basidiobolus</taxon>
    </lineage>
</organism>
<feature type="compositionally biased region" description="Basic and acidic residues" evidence="1">
    <location>
        <begin position="278"/>
        <end position="288"/>
    </location>
</feature>
<dbReference type="SMART" id="SM00164">
    <property type="entry name" value="TBC"/>
    <property type="match status" value="1"/>
</dbReference>
<feature type="region of interest" description="Disordered" evidence="1">
    <location>
        <begin position="197"/>
        <end position="255"/>
    </location>
</feature>
<name>A0ABR2WLJ0_9FUNG</name>
<evidence type="ECO:0000256" key="1">
    <source>
        <dbReference type="SAM" id="MobiDB-lite"/>
    </source>
</evidence>
<dbReference type="PANTHER" id="PTHR47219:SF20">
    <property type="entry name" value="TBC1 DOMAIN FAMILY MEMBER 2B"/>
    <property type="match status" value="1"/>
</dbReference>
<keyword evidence="4" id="KW-1185">Reference proteome</keyword>
<dbReference type="SUPFAM" id="SSF47923">
    <property type="entry name" value="Ypt/Rab-GAP domain of gyp1p"/>
    <property type="match status" value="2"/>
</dbReference>
<dbReference type="PROSITE" id="PS50086">
    <property type="entry name" value="TBC_RABGAP"/>
    <property type="match status" value="1"/>
</dbReference>
<evidence type="ECO:0000313" key="3">
    <source>
        <dbReference type="EMBL" id="KAK9762332.1"/>
    </source>
</evidence>
<dbReference type="PANTHER" id="PTHR47219">
    <property type="entry name" value="RAB GTPASE-ACTIVATING PROTEIN 1-LIKE"/>
    <property type="match status" value="1"/>
</dbReference>
<dbReference type="InterPro" id="IPR050302">
    <property type="entry name" value="Rab_GAP_TBC_domain"/>
</dbReference>
<evidence type="ECO:0000259" key="2">
    <source>
        <dbReference type="PROSITE" id="PS50086"/>
    </source>
</evidence>
<accession>A0ABR2WLJ0</accession>
<protein>
    <recommendedName>
        <fullName evidence="2">Rab-GAP TBC domain-containing protein</fullName>
    </recommendedName>
</protein>
<evidence type="ECO:0000313" key="4">
    <source>
        <dbReference type="Proteomes" id="UP001479436"/>
    </source>
</evidence>
<sequence>MSNTDSNTGIAGREGSNLITSPLTYFLSKETDKHPLSESDTESDLPLYLESVSETCSYNSSVDIKSQKIGHTFSVDTPETSSPCLEDASNLNFQHSLSNIHLLSDAALTKLIASSSPALIHRIISSYCSDIRRAHTILAEKDIEIKSIREQWSRLNHSTSDSHLNQNIHKHSFNVTIDKQLEVETDTDSGWFLESRSSDYSMETDQPRTSSSSVPSTPFRTPSPLSSSSTWPKHSRSLSLSSPIPSINSHSPVRTSIENPTVDLLQANSKQSQCEDPTENKLNDEVDHSTTNPNGYQPSLAREHNLHTTDDIISVCSSKVEVNPCSMEYMDGREETPTPNYLLPTKLTSSEPRSRPLHFKAIALAIKLLNPDGSAPAKLYINSKRMSTLLSGWTIDLLNGEKTRTPSIINTCSTEEATLCQELSEKSRKSIYLDNFKLNGRTNVSKLPVGIDNPRTKESRCPSSTTNNLAANIKIPSNKTTPLEPKSIPRYSHLSLVKPEILYPIDCHGFYSNTTLLASTGNPTHALYSPPNSPTITPATITVTKDTSQNPSVHQLLAELMDMHDVPQVSQKEKWDAFVERRRAALAKEINGGDGTIVAEQGISLIGMGEAEYKEFKKLVRAGIPAIYRAKVWEECAGAYDRKKVGYYSGLLARHEDRKSIFLNQIELDLPRTFPNNHFFGRNGDGIKKLRRILVAYSWHNPSIGYCQGMNLIAATLLLTESNEEDAFWTLLCLIEHILPSEYYAGQHLVFQADQRVLEELVKETLPSLDSHFGKLGVDLGAVTSSWFLTIYANCFPPETLFRVWDIFFTQGMITLFRVAVALLKIHEKRLLRCQNSDGVYDFLNSMTACPVEQLIEVAFVSLKPSIKRSVVQSKRDRHTRPIKKEFDMLKDVAS</sequence>
<proteinExistence type="predicted"/>
<feature type="region of interest" description="Disordered" evidence="1">
    <location>
        <begin position="269"/>
        <end position="300"/>
    </location>
</feature>
<dbReference type="EMBL" id="JASJQH010001000">
    <property type="protein sequence ID" value="KAK9762332.1"/>
    <property type="molecule type" value="Genomic_DNA"/>
</dbReference>
<feature type="domain" description="Rab-GAP TBC" evidence="2">
    <location>
        <begin position="623"/>
        <end position="812"/>
    </location>
</feature>
<comment type="caution">
    <text evidence="3">The sequence shown here is derived from an EMBL/GenBank/DDBJ whole genome shotgun (WGS) entry which is preliminary data.</text>
</comment>